<evidence type="ECO:0000256" key="1">
    <source>
        <dbReference type="SAM" id="MobiDB-lite"/>
    </source>
</evidence>
<dbReference type="Gene3D" id="3.30.1330.30">
    <property type="match status" value="1"/>
</dbReference>
<protein>
    <submittedName>
        <fullName evidence="4">Predicted nucleic-acid-binding protein implicated in transcription termination</fullName>
    </submittedName>
</protein>
<dbReference type="PANTHER" id="PTHR34215">
    <property type="entry name" value="BLL0784 PROTEIN"/>
    <property type="match status" value="1"/>
</dbReference>
<feature type="region of interest" description="Disordered" evidence="1">
    <location>
        <begin position="1"/>
        <end position="22"/>
    </location>
</feature>
<dbReference type="STRING" id="1150626.PHAMO_30067"/>
<dbReference type="Pfam" id="PF04296">
    <property type="entry name" value="YlxR"/>
    <property type="match status" value="1"/>
</dbReference>
<dbReference type="InterPro" id="IPR037465">
    <property type="entry name" value="YlxR"/>
</dbReference>
<proteinExistence type="predicted"/>
<dbReference type="eggNOG" id="COG2740">
    <property type="taxonomic scope" value="Bacteria"/>
</dbReference>
<dbReference type="RefSeq" id="WP_002729410.1">
    <property type="nucleotide sequence ID" value="NZ_CAHP01000023.1"/>
</dbReference>
<dbReference type="Proteomes" id="UP000004169">
    <property type="component" value="Unassembled WGS sequence"/>
</dbReference>
<dbReference type="InterPro" id="IPR029064">
    <property type="entry name" value="Ribosomal_eL30-like_sf"/>
</dbReference>
<evidence type="ECO:0000259" key="2">
    <source>
        <dbReference type="Pfam" id="PF01248"/>
    </source>
</evidence>
<evidence type="ECO:0000313" key="4">
    <source>
        <dbReference type="EMBL" id="CCG41911.1"/>
    </source>
</evidence>
<dbReference type="InterPro" id="IPR007393">
    <property type="entry name" value="YlxR_dom"/>
</dbReference>
<organism evidence="4 5">
    <name type="scientific">Magnetospirillum molischianum DSM 120</name>
    <dbReference type="NCBI Taxonomy" id="1150626"/>
    <lineage>
        <taxon>Bacteria</taxon>
        <taxon>Pseudomonadati</taxon>
        <taxon>Pseudomonadota</taxon>
        <taxon>Alphaproteobacteria</taxon>
        <taxon>Rhodospirillales</taxon>
        <taxon>Rhodospirillaceae</taxon>
        <taxon>Magnetospirillum</taxon>
    </lineage>
</organism>
<dbReference type="InterPro" id="IPR004038">
    <property type="entry name" value="Ribosomal_eL8/eL30/eS12/Gad45"/>
</dbReference>
<dbReference type="SUPFAM" id="SSF55315">
    <property type="entry name" value="L30e-like"/>
    <property type="match status" value="1"/>
</dbReference>
<feature type="domain" description="Ribosomal protein eL8/eL30/eS12/Gadd45" evidence="2">
    <location>
        <begin position="107"/>
        <end position="188"/>
    </location>
</feature>
<dbReference type="SUPFAM" id="SSF64376">
    <property type="entry name" value="YlxR-like"/>
    <property type="match status" value="1"/>
</dbReference>
<comment type="caution">
    <text evidence="4">The sequence shown here is derived from an EMBL/GenBank/DDBJ whole genome shotgun (WGS) entry which is preliminary data.</text>
</comment>
<evidence type="ECO:0000259" key="3">
    <source>
        <dbReference type="Pfam" id="PF04296"/>
    </source>
</evidence>
<dbReference type="NCBIfam" id="NF006622">
    <property type="entry name" value="PRK09190.1"/>
    <property type="match status" value="1"/>
</dbReference>
<dbReference type="OrthoDB" id="9799836at2"/>
<feature type="domain" description="YlxR" evidence="3">
    <location>
        <begin position="22"/>
        <end position="97"/>
    </location>
</feature>
<sequence length="223" mass="23645">MPGPEAESKLPGEEDEETGPNRRCIVTGVVRPKAELLRFVVAPDDSVVPDPNHRLPGRGIWLSAGRDVVNTAVAKRFFSRAARRPVTVPDDLAGRIEALLVRRCLDGLGLARRAGRAVCGFEKVCAEVRAGRAALILAARDASRDGREKVRALAAGHGGTGCIPVIELFDGTELGSVFGRDTAVHVCLSPGKLASRLVGEAALLAGFRQGDVGEEPADTVRRD</sequence>
<dbReference type="CDD" id="cd00279">
    <property type="entry name" value="YlxR"/>
    <property type="match status" value="1"/>
</dbReference>
<keyword evidence="5" id="KW-1185">Reference proteome</keyword>
<dbReference type="Gene3D" id="3.30.1230.10">
    <property type="entry name" value="YlxR-like"/>
    <property type="match status" value="1"/>
</dbReference>
<feature type="compositionally biased region" description="Basic and acidic residues" evidence="1">
    <location>
        <begin position="1"/>
        <end position="12"/>
    </location>
</feature>
<dbReference type="InterPro" id="IPR035931">
    <property type="entry name" value="YlxR-like_sf"/>
</dbReference>
<evidence type="ECO:0000313" key="5">
    <source>
        <dbReference type="Proteomes" id="UP000004169"/>
    </source>
</evidence>
<dbReference type="PANTHER" id="PTHR34215:SF1">
    <property type="entry name" value="YLXR DOMAIN-CONTAINING PROTEIN"/>
    <property type="match status" value="1"/>
</dbReference>
<dbReference type="EMBL" id="CAHP01000023">
    <property type="protein sequence ID" value="CCG41911.1"/>
    <property type="molecule type" value="Genomic_DNA"/>
</dbReference>
<gene>
    <name evidence="4" type="ORF">PHAMO_30067</name>
</gene>
<dbReference type="Pfam" id="PF01248">
    <property type="entry name" value="Ribosomal_L7Ae"/>
    <property type="match status" value="1"/>
</dbReference>
<dbReference type="AlphaFoldDB" id="H8FU73"/>
<reference evidence="4 5" key="1">
    <citation type="journal article" date="2012" name="J. Bacteriol.">
        <title>Draft Genome Sequence of the Purple Photosynthetic Bacterium Phaeospirillum molischianum DSM120, a Particularly Versatile Bacterium.</title>
        <authorList>
            <person name="Duquesne K."/>
            <person name="Prima V."/>
            <person name="Ji B."/>
            <person name="Rouy Z."/>
            <person name="Medigue C."/>
            <person name="Talla E."/>
            <person name="Sturgis J.N."/>
        </authorList>
    </citation>
    <scope>NUCLEOTIDE SEQUENCE [LARGE SCALE GENOMIC DNA]</scope>
    <source>
        <strain evidence="5">DSM120</strain>
    </source>
</reference>
<name>H8FU73_MAGML</name>
<accession>H8FU73</accession>